<comment type="caution">
    <text evidence="3">The sequence shown here is derived from an EMBL/GenBank/DDBJ whole genome shotgun (WGS) entry which is preliminary data.</text>
</comment>
<dbReference type="InterPro" id="IPR032675">
    <property type="entry name" value="LRR_dom_sf"/>
</dbReference>
<keyword evidence="2" id="KW-0677">Repeat</keyword>
<dbReference type="PANTHER" id="PTHR46652">
    <property type="entry name" value="LEUCINE-RICH REPEAT AND IQ DOMAIN-CONTAINING PROTEIN 1-RELATED"/>
    <property type="match status" value="1"/>
</dbReference>
<dbReference type="Gene3D" id="3.80.10.10">
    <property type="entry name" value="Ribonuclease Inhibitor"/>
    <property type="match status" value="2"/>
</dbReference>
<dbReference type="Pfam" id="PF13516">
    <property type="entry name" value="LRR_6"/>
    <property type="match status" value="1"/>
</dbReference>
<dbReference type="InterPro" id="IPR025875">
    <property type="entry name" value="Leu-rich_rpt_4"/>
</dbReference>
<sequence>MKHNHVIQSKEELLNHFGSSKQLEILDSEQMEKLLEMNFPPEVWKDALNRNLLFFNIEFVQKTKEFTFNYGQVKNIYFISFLTNLTALNLSENQISDISSISKLKNLKILNLGSNCIEDISALQYLPDLTHLYLQYIKLTSYTVALPNLVGLSLSNNKLQDKSGLQQSPKLQDLDLSGTNTTDLRTIPHQLFSLKDLDLSLNNLTDISHLSNFVDLQSLNLDYNNQLQNIEPLKFCTQLTELGISTTGVADIWPLQFMKNLKILQMVNTKVVDLHPLQHLYKLENIYAHSTRIIDVSPLSKLTQLNSLDFNGSKITNAETLQPHKFFSEYDFSDQEDPTTYELTFYNKIVSVHSSHEWIRIIQYEKSVPKFRASLASKKNYVSAMLNNQIMMMNKEVGMLVQFIQKFEYVFGLSKVIALQISFKVRELLKIYKLTTQFSISLTVSRFLITAPFNHSISSFHYYCKNTLLFKVQLCILIHCQLLFIKIFVFNQSNV</sequence>
<proteinExistence type="predicted"/>
<evidence type="ECO:0000313" key="3">
    <source>
        <dbReference type="EMBL" id="CAI9924119.1"/>
    </source>
</evidence>
<evidence type="ECO:0000256" key="2">
    <source>
        <dbReference type="ARBA" id="ARBA00022737"/>
    </source>
</evidence>
<dbReference type="EMBL" id="CATOUU010000302">
    <property type="protein sequence ID" value="CAI9924119.1"/>
    <property type="molecule type" value="Genomic_DNA"/>
</dbReference>
<keyword evidence="1" id="KW-0433">Leucine-rich repeat</keyword>
<gene>
    <name evidence="3" type="ORF">HINF_LOCUS11764</name>
    <name evidence="4" type="ORF">HINF_LOCUS29132</name>
</gene>
<dbReference type="PROSITE" id="PS51450">
    <property type="entry name" value="LRR"/>
    <property type="match status" value="5"/>
</dbReference>
<name>A0AA86NR93_9EUKA</name>
<evidence type="ECO:0000313" key="4">
    <source>
        <dbReference type="EMBL" id="CAL6023433.1"/>
    </source>
</evidence>
<dbReference type="SMART" id="SM00365">
    <property type="entry name" value="LRR_SD22"/>
    <property type="match status" value="5"/>
</dbReference>
<dbReference type="InterPro" id="IPR050836">
    <property type="entry name" value="SDS22/Internalin_LRR"/>
</dbReference>
<dbReference type="EMBL" id="CAXDID020000093">
    <property type="protein sequence ID" value="CAL6023433.1"/>
    <property type="molecule type" value="Genomic_DNA"/>
</dbReference>
<keyword evidence="5" id="KW-1185">Reference proteome</keyword>
<dbReference type="Proteomes" id="UP001642409">
    <property type="component" value="Unassembled WGS sequence"/>
</dbReference>
<evidence type="ECO:0000313" key="5">
    <source>
        <dbReference type="Proteomes" id="UP001642409"/>
    </source>
</evidence>
<reference evidence="4 5" key="2">
    <citation type="submission" date="2024-07" db="EMBL/GenBank/DDBJ databases">
        <authorList>
            <person name="Akdeniz Z."/>
        </authorList>
    </citation>
    <scope>NUCLEOTIDE SEQUENCE [LARGE SCALE GENOMIC DNA]</scope>
</reference>
<evidence type="ECO:0000256" key="1">
    <source>
        <dbReference type="ARBA" id="ARBA00022614"/>
    </source>
</evidence>
<accession>A0AA86NR93</accession>
<dbReference type="PANTHER" id="PTHR46652:SF3">
    <property type="entry name" value="LEUCINE-RICH REPEAT-CONTAINING PROTEIN 9"/>
    <property type="match status" value="1"/>
</dbReference>
<protein>
    <submittedName>
        <fullName evidence="3">Leucine-rich repeat domain-containing protein</fullName>
    </submittedName>
    <submittedName>
        <fullName evidence="4">Leucine-rich_repeat domain-containing protein</fullName>
    </submittedName>
</protein>
<dbReference type="Pfam" id="PF12799">
    <property type="entry name" value="LRR_4"/>
    <property type="match status" value="1"/>
</dbReference>
<dbReference type="SUPFAM" id="SSF52058">
    <property type="entry name" value="L domain-like"/>
    <property type="match status" value="1"/>
</dbReference>
<organism evidence="3">
    <name type="scientific">Hexamita inflata</name>
    <dbReference type="NCBI Taxonomy" id="28002"/>
    <lineage>
        <taxon>Eukaryota</taxon>
        <taxon>Metamonada</taxon>
        <taxon>Diplomonadida</taxon>
        <taxon>Hexamitidae</taxon>
        <taxon>Hexamitinae</taxon>
        <taxon>Hexamita</taxon>
    </lineage>
</organism>
<reference evidence="3" key="1">
    <citation type="submission" date="2023-06" db="EMBL/GenBank/DDBJ databases">
        <authorList>
            <person name="Kurt Z."/>
        </authorList>
    </citation>
    <scope>NUCLEOTIDE SEQUENCE</scope>
</reference>
<dbReference type="InterPro" id="IPR001611">
    <property type="entry name" value="Leu-rich_rpt"/>
</dbReference>
<dbReference type="AlphaFoldDB" id="A0AA86NR93"/>